<dbReference type="SUPFAM" id="SSF109604">
    <property type="entry name" value="HD-domain/PDEase-like"/>
    <property type="match status" value="1"/>
</dbReference>
<evidence type="ECO:0000313" key="3">
    <source>
        <dbReference type="Proteomes" id="UP000235916"/>
    </source>
</evidence>
<comment type="caution">
    <text evidence="2">The sequence shown here is derived from an EMBL/GenBank/DDBJ whole genome shotgun (WGS) entry which is preliminary data.</text>
</comment>
<dbReference type="AlphaFoldDB" id="A0A2N8KWK0"/>
<keyword evidence="2" id="KW-0378">Hydrolase</keyword>
<gene>
    <name evidence="2" type="ORF">C1O66_09985</name>
</gene>
<dbReference type="GO" id="GO:0008081">
    <property type="term" value="F:phosphoric diester hydrolase activity"/>
    <property type="evidence" value="ECO:0007669"/>
    <property type="project" value="UniProtKB-ARBA"/>
</dbReference>
<keyword evidence="3" id="KW-1185">Reference proteome</keyword>
<dbReference type="OrthoDB" id="9774747at2"/>
<evidence type="ECO:0000313" key="2">
    <source>
        <dbReference type="EMBL" id="PND37820.1"/>
    </source>
</evidence>
<evidence type="ECO:0000259" key="1">
    <source>
        <dbReference type="PROSITE" id="PS51832"/>
    </source>
</evidence>
<dbReference type="PANTHER" id="PTHR43155:SF2">
    <property type="entry name" value="CYCLIC DI-GMP PHOSPHODIESTERASE PA4108"/>
    <property type="match status" value="1"/>
</dbReference>
<dbReference type="Pfam" id="PF13487">
    <property type="entry name" value="HD_5"/>
    <property type="match status" value="1"/>
</dbReference>
<name>A0A2N8KWK0_9BURK</name>
<dbReference type="InterPro" id="IPR037522">
    <property type="entry name" value="HD_GYP_dom"/>
</dbReference>
<dbReference type="RefSeq" id="WP_102767739.1">
    <property type="nucleotide sequence ID" value="NZ_POSP01000003.1"/>
</dbReference>
<dbReference type="PANTHER" id="PTHR43155">
    <property type="entry name" value="CYCLIC DI-GMP PHOSPHODIESTERASE PA4108-RELATED"/>
    <property type="match status" value="1"/>
</dbReference>
<accession>A0A2N8KWK0</accession>
<dbReference type="Gene3D" id="1.10.3210.10">
    <property type="entry name" value="Hypothetical protein af1432"/>
    <property type="match status" value="1"/>
</dbReference>
<dbReference type="PROSITE" id="PS51832">
    <property type="entry name" value="HD_GYP"/>
    <property type="match status" value="1"/>
</dbReference>
<protein>
    <submittedName>
        <fullName evidence="2">Phosphohydrolase</fullName>
    </submittedName>
</protein>
<organism evidence="2 3">
    <name type="scientific">Kinneretia aquatilis</name>
    <dbReference type="NCBI Taxonomy" id="2070761"/>
    <lineage>
        <taxon>Bacteria</taxon>
        <taxon>Pseudomonadati</taxon>
        <taxon>Pseudomonadota</taxon>
        <taxon>Betaproteobacteria</taxon>
        <taxon>Burkholderiales</taxon>
        <taxon>Sphaerotilaceae</taxon>
        <taxon>Roseateles</taxon>
    </lineage>
</organism>
<reference evidence="2 3" key="1">
    <citation type="submission" date="2018-01" db="EMBL/GenBank/DDBJ databases">
        <title>Draft genome sequence of Paucibacter aquatile CR182 isolated from freshwater of the Nakdong River.</title>
        <authorList>
            <person name="Choi A."/>
            <person name="Chung E.J."/>
        </authorList>
    </citation>
    <scope>NUCLEOTIDE SEQUENCE [LARGE SCALE GENOMIC DNA]</scope>
    <source>
        <strain evidence="2 3">CR182</strain>
    </source>
</reference>
<sequence>MQLLKLVAEQIQVGASLPFNVRDAAGGLLLACGQKVYSQTQLLALLERGVFADVQELQALQAGQAVPAEPPSLASRWQQAVWSLDLMLKSLGDSEHFLANCDEVTTELITLARQDGDVALYQSVRQENQQLRLYGLTHSLHVATLCLMVAQRLGWAESRQRSAVKAALTMNASIIELQGRYAMAGGRLTESQREQIRRHPEEATKRLRAAGTADEEWLVAVAQHHEQAGGRGYPRGLTEVEELARLLRLVDVFMAKISARTSRPAMDIKLAARQTYEAAPGDAMVAALIKEFGMYPPGELLRLASGELAVVVRRGASLQCPVVMTLVDAQGKACAVPMRRDTSRPEHAVAAVVPDKSLLARVPSERLYGLYGLHGLDALNPLH</sequence>
<dbReference type="EMBL" id="POSP01000003">
    <property type="protein sequence ID" value="PND37820.1"/>
    <property type="molecule type" value="Genomic_DNA"/>
</dbReference>
<dbReference type="InterPro" id="IPR003607">
    <property type="entry name" value="HD/PDEase_dom"/>
</dbReference>
<proteinExistence type="predicted"/>
<dbReference type="CDD" id="cd00077">
    <property type="entry name" value="HDc"/>
    <property type="match status" value="1"/>
</dbReference>
<feature type="domain" description="HD-GYP" evidence="1">
    <location>
        <begin position="113"/>
        <end position="307"/>
    </location>
</feature>
<dbReference type="Proteomes" id="UP000235916">
    <property type="component" value="Unassembled WGS sequence"/>
</dbReference>